<keyword evidence="1" id="KW-1133">Transmembrane helix</keyword>
<proteinExistence type="predicted"/>
<gene>
    <name evidence="2" type="ORF">Pla8534_59440</name>
</gene>
<dbReference type="EMBL" id="CP036433">
    <property type="protein sequence ID" value="QDU98083.1"/>
    <property type="molecule type" value="Genomic_DNA"/>
</dbReference>
<dbReference type="RefSeq" id="WP_145057038.1">
    <property type="nucleotide sequence ID" value="NZ_CP036433.1"/>
</dbReference>
<dbReference type="Proteomes" id="UP000317648">
    <property type="component" value="Chromosome"/>
</dbReference>
<organism evidence="2 3">
    <name type="scientific">Lignipirellula cremea</name>
    <dbReference type="NCBI Taxonomy" id="2528010"/>
    <lineage>
        <taxon>Bacteria</taxon>
        <taxon>Pseudomonadati</taxon>
        <taxon>Planctomycetota</taxon>
        <taxon>Planctomycetia</taxon>
        <taxon>Pirellulales</taxon>
        <taxon>Pirellulaceae</taxon>
        <taxon>Lignipirellula</taxon>
    </lineage>
</organism>
<reference evidence="2 3" key="1">
    <citation type="submission" date="2019-02" db="EMBL/GenBank/DDBJ databases">
        <title>Deep-cultivation of Planctomycetes and their phenomic and genomic characterization uncovers novel biology.</title>
        <authorList>
            <person name="Wiegand S."/>
            <person name="Jogler M."/>
            <person name="Boedeker C."/>
            <person name="Pinto D."/>
            <person name="Vollmers J."/>
            <person name="Rivas-Marin E."/>
            <person name="Kohn T."/>
            <person name="Peeters S.H."/>
            <person name="Heuer A."/>
            <person name="Rast P."/>
            <person name="Oberbeckmann S."/>
            <person name="Bunk B."/>
            <person name="Jeske O."/>
            <person name="Meyerdierks A."/>
            <person name="Storesund J.E."/>
            <person name="Kallscheuer N."/>
            <person name="Luecker S."/>
            <person name="Lage O.M."/>
            <person name="Pohl T."/>
            <person name="Merkel B.J."/>
            <person name="Hornburger P."/>
            <person name="Mueller R.-W."/>
            <person name="Bruemmer F."/>
            <person name="Labrenz M."/>
            <person name="Spormann A.M."/>
            <person name="Op den Camp H."/>
            <person name="Overmann J."/>
            <person name="Amann R."/>
            <person name="Jetten M.S.M."/>
            <person name="Mascher T."/>
            <person name="Medema M.H."/>
            <person name="Devos D.P."/>
            <person name="Kaster A.-K."/>
            <person name="Ovreas L."/>
            <person name="Rohde M."/>
            <person name="Galperin M.Y."/>
            <person name="Jogler C."/>
        </authorList>
    </citation>
    <scope>NUCLEOTIDE SEQUENCE [LARGE SCALE GENOMIC DNA]</scope>
    <source>
        <strain evidence="2 3">Pla85_3_4</strain>
    </source>
</reference>
<name>A0A518E1Y5_9BACT</name>
<feature type="transmembrane region" description="Helical" evidence="1">
    <location>
        <begin position="20"/>
        <end position="46"/>
    </location>
</feature>
<keyword evidence="3" id="KW-1185">Reference proteome</keyword>
<evidence type="ECO:0000313" key="2">
    <source>
        <dbReference type="EMBL" id="QDU98083.1"/>
    </source>
</evidence>
<accession>A0A518E1Y5</accession>
<keyword evidence="1" id="KW-0472">Membrane</keyword>
<evidence type="ECO:0000313" key="3">
    <source>
        <dbReference type="Proteomes" id="UP000317648"/>
    </source>
</evidence>
<evidence type="ECO:0008006" key="4">
    <source>
        <dbReference type="Google" id="ProtNLM"/>
    </source>
</evidence>
<dbReference type="OrthoDB" id="287883at2"/>
<protein>
    <recommendedName>
        <fullName evidence="4">Tetratricopeptide repeat protein</fullName>
    </recommendedName>
</protein>
<sequence>MSNPYDPAPPAKSSGSMLFILGGLFGVAVLICGGCCVCAPILSMFVETDLKRAHQLWEEGKKQEAVEVYATVLESSTRPDALALKRAIEYHFENDDQERATHFIDLAVEKNVKVSLDPQALRDLYAEAKTVYLRKGEEAKEQARAAVVVERDNAATTEAPLSGDTPEDDSRQFRGLVASAIGAEGLSFMINDSADDPAQKVIQIRWDVDDNLTNSLIRRGAMMDLEQILKAASDSGISCAEVTAFGSFAVEDKLGNATKDLVIKATYSGDTIGKINWSKFLTDNVLEIADDTWEHPMFRE</sequence>
<dbReference type="AlphaFoldDB" id="A0A518E1Y5"/>
<evidence type="ECO:0000256" key="1">
    <source>
        <dbReference type="SAM" id="Phobius"/>
    </source>
</evidence>
<dbReference type="KEGG" id="lcre:Pla8534_59440"/>
<keyword evidence="1" id="KW-0812">Transmembrane</keyword>